<comment type="function">
    <text evidence="10">Confers DNA tethering and processivity to DNA polymerases and other proteins. Acts as a clamp, forming a ring around DNA (a reaction catalyzed by the clamp-loading complex) which diffuses in an ATP-independent manner freely and bidirectionally along dsDNA. Initially characterized for its ability to contact the catalytic subunit of DNA polymerase III (Pol III), a complex, multichain enzyme responsible for most of the replicative synthesis in bacteria; Pol III exhibits 3'-5' exonuclease proofreading activity. The beta chain is required for initiation of replication as well as for processivity of DNA replication.</text>
</comment>
<evidence type="ECO:0000256" key="6">
    <source>
        <dbReference type="ARBA" id="ARBA00022695"/>
    </source>
</evidence>
<dbReference type="GO" id="GO:0008408">
    <property type="term" value="F:3'-5' exonuclease activity"/>
    <property type="evidence" value="ECO:0007669"/>
    <property type="project" value="InterPro"/>
</dbReference>
<keyword evidence="4 10" id="KW-0963">Cytoplasm</keyword>
<dbReference type="Gene3D" id="3.10.150.10">
    <property type="entry name" value="DNA Polymerase III, subunit A, domain 2"/>
    <property type="match status" value="1"/>
</dbReference>
<keyword evidence="8 10" id="KW-0239">DNA-directed DNA polymerase</keyword>
<dbReference type="EMBL" id="RKRK01000003">
    <property type="protein sequence ID" value="RPF56737.1"/>
    <property type="molecule type" value="Genomic_DNA"/>
</dbReference>
<evidence type="ECO:0000256" key="10">
    <source>
        <dbReference type="PIRNR" id="PIRNR000804"/>
    </source>
</evidence>
<evidence type="ECO:0000256" key="3">
    <source>
        <dbReference type="ARBA" id="ARBA00021035"/>
    </source>
</evidence>
<dbReference type="GO" id="GO:0003677">
    <property type="term" value="F:DNA binding"/>
    <property type="evidence" value="ECO:0007669"/>
    <property type="project" value="UniProtKB-UniRule"/>
</dbReference>
<dbReference type="InterPro" id="IPR022635">
    <property type="entry name" value="DNA_polIII_beta_C"/>
</dbReference>
<dbReference type="InterPro" id="IPR022637">
    <property type="entry name" value="DNA_polIII_beta_cen"/>
</dbReference>
<dbReference type="AlphaFoldDB" id="A0A1Q1G3T8"/>
<dbReference type="Pfam" id="PF02767">
    <property type="entry name" value="DNA_pol3_beta_2"/>
    <property type="match status" value="1"/>
</dbReference>
<dbReference type="NCBIfam" id="TIGR00663">
    <property type="entry name" value="dnan"/>
    <property type="match status" value="1"/>
</dbReference>
<dbReference type="GO" id="GO:0003887">
    <property type="term" value="F:DNA-directed DNA polymerase activity"/>
    <property type="evidence" value="ECO:0007669"/>
    <property type="project" value="UniProtKB-UniRule"/>
</dbReference>
<keyword evidence="7 10" id="KW-0235">DNA replication</keyword>
<dbReference type="GO" id="GO:0009360">
    <property type="term" value="C:DNA polymerase III complex"/>
    <property type="evidence" value="ECO:0007669"/>
    <property type="project" value="InterPro"/>
</dbReference>
<dbReference type="Gene3D" id="3.70.10.10">
    <property type="match status" value="1"/>
</dbReference>
<proteinExistence type="inferred from homology"/>
<comment type="similarity">
    <text evidence="2 10">Belongs to the beta sliding clamp family.</text>
</comment>
<keyword evidence="15" id="KW-1185">Reference proteome</keyword>
<dbReference type="SMART" id="SM00480">
    <property type="entry name" value="POL3Bc"/>
    <property type="match status" value="1"/>
</dbReference>
<evidence type="ECO:0000256" key="9">
    <source>
        <dbReference type="ARBA" id="ARBA00023125"/>
    </source>
</evidence>
<evidence type="ECO:0000259" key="12">
    <source>
        <dbReference type="Pfam" id="PF02767"/>
    </source>
</evidence>
<dbReference type="RefSeq" id="WP_077141077.1">
    <property type="nucleotide sequence ID" value="NZ_CBCSGK010000004.1"/>
</dbReference>
<evidence type="ECO:0000313" key="14">
    <source>
        <dbReference type="EMBL" id="RPF56737.1"/>
    </source>
</evidence>
<name>A0A1Q1G3T8_9BACL</name>
<comment type="subunit">
    <text evidence="10">Forms a ring-shaped head-to-tail homodimer around DNA.</text>
</comment>
<feature type="domain" description="DNA polymerase III beta sliding clamp C-terminal" evidence="13">
    <location>
        <begin position="253"/>
        <end position="374"/>
    </location>
</feature>
<dbReference type="Proteomes" id="UP000277108">
    <property type="component" value="Unassembled WGS sequence"/>
</dbReference>
<gene>
    <name evidence="14" type="ORF">EDD62_1396</name>
</gene>
<evidence type="ECO:0000256" key="8">
    <source>
        <dbReference type="ARBA" id="ARBA00022932"/>
    </source>
</evidence>
<dbReference type="PIRSF" id="PIRSF000804">
    <property type="entry name" value="DNA_pol_III_b"/>
    <property type="match status" value="1"/>
</dbReference>
<dbReference type="STRING" id="1849491.BVH56_08880"/>
<protein>
    <recommendedName>
        <fullName evidence="3 10">Beta sliding clamp</fullName>
    </recommendedName>
</protein>
<evidence type="ECO:0000256" key="2">
    <source>
        <dbReference type="ARBA" id="ARBA00010752"/>
    </source>
</evidence>
<dbReference type="GO" id="GO:0006271">
    <property type="term" value="P:DNA strand elongation involved in DNA replication"/>
    <property type="evidence" value="ECO:0007669"/>
    <property type="project" value="TreeGrafter"/>
</dbReference>
<dbReference type="InterPro" id="IPR022634">
    <property type="entry name" value="DNA_polIII_beta_N"/>
</dbReference>
<dbReference type="OrthoDB" id="8421503at2"/>
<dbReference type="Pfam" id="PF02768">
    <property type="entry name" value="DNA_pol3_beta_3"/>
    <property type="match status" value="1"/>
</dbReference>
<comment type="subcellular location">
    <subcellularLocation>
        <location evidence="1 10">Cytoplasm</location>
    </subcellularLocation>
</comment>
<evidence type="ECO:0000259" key="11">
    <source>
        <dbReference type="Pfam" id="PF00712"/>
    </source>
</evidence>
<keyword evidence="9" id="KW-0238">DNA-binding</keyword>
<sequence length="376" mass="42064">MKFTIDRSLLFEHLTNAIKVISPRNTMPVLSGIKLEISNSQLTIVGSDSDMSIELTIPTQNEEEQIIEVTTPGAIVLPGKFFVDIIRKLPGDDVTIESKENNHAIIKSKSAEFNVTGVDPDQYPLLPEVSKEESIELPISLLKKIINQTSFAVSSSETRPILTGVLFETSGNTLKFTATDSHRLAYREVTIEQSLPELKHVIPGKAFVELSKVIDEHDDPIQISFANNQVLFEYNELKFISRLLEGNYPDTSRLFPDQYETKIDVNKDLLLKSTERASLLAKEAGNHVTKISVKDQIVEISANSPEVGETKETVDVNSIDGEEIKLNFNSKYMMDALKSVDDDHVVIEFSGTMKPFIIKPQSTDDLKQLILPIRSY</sequence>
<organism evidence="14 15">
    <name type="scientific">Abyssicoccus albus</name>
    <dbReference type="NCBI Taxonomy" id="1817405"/>
    <lineage>
        <taxon>Bacteria</taxon>
        <taxon>Bacillati</taxon>
        <taxon>Bacillota</taxon>
        <taxon>Bacilli</taxon>
        <taxon>Bacillales</taxon>
        <taxon>Abyssicoccaceae</taxon>
    </lineage>
</organism>
<evidence type="ECO:0000256" key="4">
    <source>
        <dbReference type="ARBA" id="ARBA00022490"/>
    </source>
</evidence>
<evidence type="ECO:0000256" key="1">
    <source>
        <dbReference type="ARBA" id="ARBA00004496"/>
    </source>
</evidence>
<dbReference type="PANTHER" id="PTHR30478:SF0">
    <property type="entry name" value="BETA SLIDING CLAMP"/>
    <property type="match status" value="1"/>
</dbReference>
<dbReference type="Pfam" id="PF00712">
    <property type="entry name" value="DNA_pol3_beta"/>
    <property type="match status" value="1"/>
</dbReference>
<accession>A0A3N5BGQ5</accession>
<evidence type="ECO:0000256" key="7">
    <source>
        <dbReference type="ARBA" id="ARBA00022705"/>
    </source>
</evidence>
<accession>A0A1Q1G3T8</accession>
<dbReference type="CDD" id="cd00140">
    <property type="entry name" value="beta_clamp"/>
    <property type="match status" value="1"/>
</dbReference>
<evidence type="ECO:0000256" key="5">
    <source>
        <dbReference type="ARBA" id="ARBA00022679"/>
    </source>
</evidence>
<keyword evidence="5 10" id="KW-0808">Transferase</keyword>
<dbReference type="PANTHER" id="PTHR30478">
    <property type="entry name" value="DNA POLYMERASE III SUBUNIT BETA"/>
    <property type="match status" value="1"/>
</dbReference>
<dbReference type="SUPFAM" id="SSF55979">
    <property type="entry name" value="DNA clamp"/>
    <property type="match status" value="3"/>
</dbReference>
<evidence type="ECO:0000313" key="15">
    <source>
        <dbReference type="Proteomes" id="UP000277108"/>
    </source>
</evidence>
<feature type="domain" description="DNA polymerase III beta sliding clamp N-terminal" evidence="11">
    <location>
        <begin position="1"/>
        <end position="127"/>
    </location>
</feature>
<dbReference type="GO" id="GO:0005737">
    <property type="term" value="C:cytoplasm"/>
    <property type="evidence" value="ECO:0007669"/>
    <property type="project" value="UniProtKB-SubCell"/>
</dbReference>
<dbReference type="InterPro" id="IPR001001">
    <property type="entry name" value="DNA_polIII_beta"/>
</dbReference>
<comment type="caution">
    <text evidence="14">The sequence shown here is derived from an EMBL/GenBank/DDBJ whole genome shotgun (WGS) entry which is preliminary data.</text>
</comment>
<evidence type="ECO:0000259" key="13">
    <source>
        <dbReference type="Pfam" id="PF02768"/>
    </source>
</evidence>
<reference evidence="14 15" key="1">
    <citation type="submission" date="2018-11" db="EMBL/GenBank/DDBJ databases">
        <title>Genomic Encyclopedia of Type Strains, Phase IV (KMG-IV): sequencing the most valuable type-strain genomes for metagenomic binning, comparative biology and taxonomic classification.</title>
        <authorList>
            <person name="Goeker M."/>
        </authorList>
    </citation>
    <scope>NUCLEOTIDE SEQUENCE [LARGE SCALE GENOMIC DNA]</scope>
    <source>
        <strain evidence="14 15">DSM 29158</strain>
    </source>
</reference>
<feature type="domain" description="DNA polymerase III beta sliding clamp central" evidence="12">
    <location>
        <begin position="137"/>
        <end position="250"/>
    </location>
</feature>
<dbReference type="InterPro" id="IPR046938">
    <property type="entry name" value="DNA_clamp_sf"/>
</dbReference>
<keyword evidence="6 10" id="KW-0548">Nucleotidyltransferase</keyword>